<dbReference type="PROSITE" id="PS50979">
    <property type="entry name" value="BC"/>
    <property type="match status" value="1"/>
</dbReference>
<feature type="domain" description="ATP-grasp" evidence="9">
    <location>
        <begin position="150"/>
        <end position="362"/>
    </location>
</feature>
<dbReference type="Gene3D" id="2.40.50.100">
    <property type="match status" value="1"/>
</dbReference>
<dbReference type="InterPro" id="IPR001882">
    <property type="entry name" value="Biotin_BS"/>
</dbReference>
<dbReference type="EMBL" id="AP006502">
    <property type="protein sequence ID" value="BAM83092.1"/>
    <property type="molecule type" value="Genomic_DNA"/>
</dbReference>
<dbReference type="eggNOG" id="KOG0369">
    <property type="taxonomic scope" value="Eukaryota"/>
</dbReference>
<dbReference type="HOGENOM" id="CLU_000395_3_1_1"/>
<dbReference type="InterPro" id="IPR005479">
    <property type="entry name" value="CPAse_ATP-bd"/>
</dbReference>
<dbReference type="InterPro" id="IPR005481">
    <property type="entry name" value="BC-like_N"/>
</dbReference>
<keyword evidence="12" id="KW-1185">Reference proteome</keyword>
<dbReference type="PROSITE" id="PS00867">
    <property type="entry name" value="CPSASE_2"/>
    <property type="match status" value="1"/>
</dbReference>
<dbReference type="STRING" id="280699.M1VHZ3"/>
<evidence type="ECO:0000256" key="6">
    <source>
        <dbReference type="PROSITE-ProRule" id="PRU00409"/>
    </source>
</evidence>
<dbReference type="InterPro" id="IPR011761">
    <property type="entry name" value="ATP-grasp"/>
</dbReference>
<dbReference type="KEGG" id="cme:CYME_CMT073C"/>
<protein>
    <submittedName>
        <fullName evidence="11">Methylcrotonoyl-Coenzyme A carboxylase 1</fullName>
    </submittedName>
</protein>
<dbReference type="InterPro" id="IPR016185">
    <property type="entry name" value="PreATP-grasp_dom_sf"/>
</dbReference>
<dbReference type="Gene3D" id="3.40.50.20">
    <property type="match status" value="1"/>
</dbReference>
<proteinExistence type="predicted"/>
<dbReference type="PROSITE" id="PS00188">
    <property type="entry name" value="BIOTIN"/>
    <property type="match status" value="1"/>
</dbReference>
<gene>
    <name evidence="11" type="ORF">CYME_CMT073C</name>
</gene>
<dbReference type="PANTHER" id="PTHR18866:SF33">
    <property type="entry name" value="METHYLCROTONOYL-COA CARBOXYLASE SUBUNIT ALPHA, MITOCHONDRIAL-RELATED"/>
    <property type="match status" value="1"/>
</dbReference>
<comment type="cofactor">
    <cofactor evidence="1">
        <name>biotin</name>
        <dbReference type="ChEBI" id="CHEBI:57586"/>
    </cofactor>
</comment>
<dbReference type="GO" id="GO:0005739">
    <property type="term" value="C:mitochondrion"/>
    <property type="evidence" value="ECO:0007669"/>
    <property type="project" value="TreeGrafter"/>
</dbReference>
<keyword evidence="5" id="KW-0092">Biotin</keyword>
<reference evidence="11 12" key="2">
    <citation type="journal article" date="2007" name="BMC Biol.">
        <title>A 100%-complete sequence reveals unusually simple genomic features in the hot-spring red alga Cyanidioschyzon merolae.</title>
        <authorList>
            <person name="Nozaki H."/>
            <person name="Takano H."/>
            <person name="Misumi O."/>
            <person name="Terasawa K."/>
            <person name="Matsuzaki M."/>
            <person name="Maruyama S."/>
            <person name="Nishida K."/>
            <person name="Yagisawa F."/>
            <person name="Yoshida Y."/>
            <person name="Fujiwara T."/>
            <person name="Takio S."/>
            <person name="Tamura K."/>
            <person name="Chung S.J."/>
            <person name="Nakamura S."/>
            <person name="Kuroiwa H."/>
            <person name="Tanaka K."/>
            <person name="Sato N."/>
            <person name="Kuroiwa T."/>
        </authorList>
    </citation>
    <scope>NUCLEOTIDE SEQUENCE [LARGE SCALE GENOMIC DNA]</scope>
    <source>
        <strain evidence="11 12">10D</strain>
    </source>
</reference>
<accession>M1VHZ3</accession>
<feature type="domain" description="Lipoyl-binding" evidence="8">
    <location>
        <begin position="828"/>
        <end position="904"/>
    </location>
</feature>
<feature type="region of interest" description="Disordered" evidence="7">
    <location>
        <begin position="804"/>
        <end position="827"/>
    </location>
</feature>
<dbReference type="CDD" id="cd06850">
    <property type="entry name" value="biotinyl_domain"/>
    <property type="match status" value="1"/>
</dbReference>
<sequence>MNSAAIALDAVFIANRGDAALRVIRTAKRLGLVTAVACTRAELVRPTAAVDAADYAVELDGALPAAGPATAPYVDVERVVLAAERFRERLLERKPDARKSVSALQVAVHPGWGFLSERSDFANAVLERGFRWCGPSAHAMQAMGEKVSARETMSKAAVPVVPGLRLAQVASQSTEVQRLGEMLVSQVGFPLILKPVYGGGGKGMRVVRHPSELPRALQAARREARIACGDDTLLAERYLESVRHIEFQIFGGYRDGAYEAVHLYERDCSVQRRHQKIVEESPAPGLPVATREKMAQCAVRAARAVAYEGAGTVEFLYDPVREDFFFMEMNTRLQVEHPVTEMIVRTRPLNVGTLQNSRRTLDGSPGDRSEAAPVDLVEWQFRVAAGEPLPVASQDALSIREPAHAMELRVYAETPDEQGNWLPQQGRLERFAIDGLDIEQHMPTDTLRVDAGIRTGDEVSIEFDPMIAKIIVCEPERPQSISALQRLLESSQIWGVSTNVPFLQALLADEEFLHGVGGRGHGVPVTWLEHRLPLLLSRTVSAGAVRSETAPPGTRSVLETSSTLQGASLETYASARETQKRPDEQGCPLDLESRGDGSDVARLASSAVPVWRALAATAWAATEPYWLLSRPFGGFRNDGRGNRFEWYLEYPVLQQMQQRAPLQRPTNESMLPSFYRALLRLGRAPATVCFFPSAADAAPRTGLENHPERDDLLDWVVEIQQVWPAASESAVVPLTLYPDERLAIDGVVAPVDAYCVEAPLEATDHEELAPQWCFRLADGTIVRVHTPLSFALWRLGRRELTSTSTSTSASTRVAQAETGLHRRPAGKAAVESLPGQVLSPMPGRLLELLVQKGQMVHHGEPLAILEAMKMEHTVRAPMDGVVTRVTELPCGAYMPAGTFLCMLRDLRKEPSEQADKV</sequence>
<evidence type="ECO:0000256" key="2">
    <source>
        <dbReference type="ARBA" id="ARBA00022598"/>
    </source>
</evidence>
<dbReference type="GeneID" id="16997750"/>
<dbReference type="SUPFAM" id="SSF51230">
    <property type="entry name" value="Single hybrid motif"/>
    <property type="match status" value="1"/>
</dbReference>
<keyword evidence="4 6" id="KW-0067">ATP-binding</keyword>
<evidence type="ECO:0000256" key="1">
    <source>
        <dbReference type="ARBA" id="ARBA00001953"/>
    </source>
</evidence>
<dbReference type="PROSITE" id="PS50968">
    <property type="entry name" value="BIOTINYL_LIPOYL"/>
    <property type="match status" value="1"/>
</dbReference>
<dbReference type="GO" id="GO:0005524">
    <property type="term" value="F:ATP binding"/>
    <property type="evidence" value="ECO:0007669"/>
    <property type="project" value="UniProtKB-UniRule"/>
</dbReference>
<dbReference type="InterPro" id="IPR005482">
    <property type="entry name" value="Biotin_COase_C"/>
</dbReference>
<dbReference type="Pfam" id="PF00289">
    <property type="entry name" value="Biotin_carb_N"/>
    <property type="match status" value="2"/>
</dbReference>
<dbReference type="SUPFAM" id="SSF56059">
    <property type="entry name" value="Glutathione synthetase ATP-binding domain-like"/>
    <property type="match status" value="1"/>
</dbReference>
<dbReference type="PANTHER" id="PTHR18866">
    <property type="entry name" value="CARBOXYLASE:PYRUVATE/ACETYL-COA/PROPIONYL-COA CARBOXYLASE"/>
    <property type="match status" value="1"/>
</dbReference>
<dbReference type="eggNOG" id="KOG0238">
    <property type="taxonomic scope" value="Eukaryota"/>
</dbReference>
<dbReference type="InterPro" id="IPR011053">
    <property type="entry name" value="Single_hybrid_motif"/>
</dbReference>
<dbReference type="Gene3D" id="3.30.1490.20">
    <property type="entry name" value="ATP-grasp fold, A domain"/>
    <property type="match status" value="1"/>
</dbReference>
<evidence type="ECO:0000313" key="11">
    <source>
        <dbReference type="EMBL" id="BAM83092.1"/>
    </source>
</evidence>
<dbReference type="Gramene" id="CMT073CT">
    <property type="protein sequence ID" value="CMT073CT"/>
    <property type="gene ID" value="CMT073C"/>
</dbReference>
<organism evidence="11 12">
    <name type="scientific">Cyanidioschyzon merolae (strain NIES-3377 / 10D)</name>
    <name type="common">Unicellular red alga</name>
    <dbReference type="NCBI Taxonomy" id="280699"/>
    <lineage>
        <taxon>Eukaryota</taxon>
        <taxon>Rhodophyta</taxon>
        <taxon>Bangiophyceae</taxon>
        <taxon>Cyanidiales</taxon>
        <taxon>Cyanidiaceae</taxon>
        <taxon>Cyanidioschyzon</taxon>
    </lineage>
</organism>
<feature type="domain" description="Biotin carboxylation" evidence="10">
    <location>
        <begin position="7"/>
        <end position="527"/>
    </location>
</feature>
<reference evidence="11 12" key="1">
    <citation type="journal article" date="2004" name="Nature">
        <title>Genome sequence of the ultrasmall unicellular red alga Cyanidioschyzon merolae 10D.</title>
        <authorList>
            <person name="Matsuzaki M."/>
            <person name="Misumi O."/>
            <person name="Shin-i T."/>
            <person name="Maruyama S."/>
            <person name="Takahara M."/>
            <person name="Miyagishima S."/>
            <person name="Mori T."/>
            <person name="Nishida K."/>
            <person name="Yagisawa F."/>
            <person name="Nishida K."/>
            <person name="Yoshida Y."/>
            <person name="Nishimura Y."/>
            <person name="Nakao S."/>
            <person name="Kobayashi T."/>
            <person name="Momoyama Y."/>
            <person name="Higashiyama T."/>
            <person name="Minoda A."/>
            <person name="Sano M."/>
            <person name="Nomoto H."/>
            <person name="Oishi K."/>
            <person name="Hayashi H."/>
            <person name="Ohta F."/>
            <person name="Nishizaka S."/>
            <person name="Haga S."/>
            <person name="Miura S."/>
            <person name="Morishita T."/>
            <person name="Kabeya Y."/>
            <person name="Terasawa K."/>
            <person name="Suzuki Y."/>
            <person name="Ishii Y."/>
            <person name="Asakawa S."/>
            <person name="Takano H."/>
            <person name="Ohta N."/>
            <person name="Kuroiwa H."/>
            <person name="Tanaka K."/>
            <person name="Shimizu N."/>
            <person name="Sugano S."/>
            <person name="Sato N."/>
            <person name="Nozaki H."/>
            <person name="Ogasawara N."/>
            <person name="Kohara Y."/>
            <person name="Kuroiwa T."/>
        </authorList>
    </citation>
    <scope>NUCLEOTIDE SEQUENCE [LARGE SCALE GENOMIC DNA]</scope>
    <source>
        <strain evidence="11 12">10D</strain>
    </source>
</reference>
<evidence type="ECO:0000259" key="10">
    <source>
        <dbReference type="PROSITE" id="PS50979"/>
    </source>
</evidence>
<dbReference type="InterPro" id="IPR013815">
    <property type="entry name" value="ATP_grasp_subdomain_1"/>
</dbReference>
<dbReference type="GO" id="GO:0046872">
    <property type="term" value="F:metal ion binding"/>
    <property type="evidence" value="ECO:0007669"/>
    <property type="project" value="InterPro"/>
</dbReference>
<dbReference type="InterPro" id="IPR050856">
    <property type="entry name" value="Biotin_carboxylase_complex"/>
</dbReference>
<evidence type="ECO:0000256" key="4">
    <source>
        <dbReference type="ARBA" id="ARBA00022840"/>
    </source>
</evidence>
<evidence type="ECO:0000259" key="8">
    <source>
        <dbReference type="PROSITE" id="PS50968"/>
    </source>
</evidence>
<evidence type="ECO:0000256" key="3">
    <source>
        <dbReference type="ARBA" id="ARBA00022741"/>
    </source>
</evidence>
<dbReference type="Pfam" id="PF00364">
    <property type="entry name" value="Biotin_lipoyl"/>
    <property type="match status" value="1"/>
</dbReference>
<dbReference type="Pfam" id="PF02786">
    <property type="entry name" value="CPSase_L_D2"/>
    <property type="match status" value="1"/>
</dbReference>
<dbReference type="Proteomes" id="UP000007014">
    <property type="component" value="Chromosome 20"/>
</dbReference>
<keyword evidence="2" id="KW-0436">Ligase</keyword>
<dbReference type="SMART" id="SM00878">
    <property type="entry name" value="Biotin_carb_C"/>
    <property type="match status" value="1"/>
</dbReference>
<dbReference type="GO" id="GO:0004485">
    <property type="term" value="F:methylcrotonoyl-CoA carboxylase activity"/>
    <property type="evidence" value="ECO:0007669"/>
    <property type="project" value="TreeGrafter"/>
</dbReference>
<dbReference type="PROSITE" id="PS50975">
    <property type="entry name" value="ATP_GRASP"/>
    <property type="match status" value="1"/>
</dbReference>
<dbReference type="InterPro" id="IPR011054">
    <property type="entry name" value="Rudment_hybrid_motif"/>
</dbReference>
<dbReference type="Pfam" id="PF02785">
    <property type="entry name" value="Biotin_carb_C"/>
    <property type="match status" value="1"/>
</dbReference>
<dbReference type="AlphaFoldDB" id="M1VHZ3"/>
<dbReference type="Gene3D" id="3.30.470.20">
    <property type="entry name" value="ATP-grasp fold, B domain"/>
    <property type="match status" value="1"/>
</dbReference>
<evidence type="ECO:0000313" key="12">
    <source>
        <dbReference type="Proteomes" id="UP000007014"/>
    </source>
</evidence>
<evidence type="ECO:0000259" key="9">
    <source>
        <dbReference type="PROSITE" id="PS50975"/>
    </source>
</evidence>
<keyword evidence="3 6" id="KW-0547">Nucleotide-binding</keyword>
<dbReference type="RefSeq" id="XP_005539128.1">
    <property type="nucleotide sequence ID" value="XM_005539071.1"/>
</dbReference>
<dbReference type="InterPro" id="IPR000089">
    <property type="entry name" value="Biotin_lipoyl"/>
</dbReference>
<dbReference type="SUPFAM" id="SSF51246">
    <property type="entry name" value="Rudiment single hybrid motif"/>
    <property type="match status" value="1"/>
</dbReference>
<dbReference type="OrthoDB" id="448709at2759"/>
<dbReference type="SUPFAM" id="SSF52440">
    <property type="entry name" value="PreATP-grasp domain"/>
    <property type="match status" value="1"/>
</dbReference>
<feature type="region of interest" description="Disordered" evidence="7">
    <location>
        <begin position="575"/>
        <end position="595"/>
    </location>
</feature>
<evidence type="ECO:0000256" key="5">
    <source>
        <dbReference type="ARBA" id="ARBA00023267"/>
    </source>
</evidence>
<dbReference type="InterPro" id="IPR011764">
    <property type="entry name" value="Biotin_carboxylation_dom"/>
</dbReference>
<name>M1VHZ3_CYAM1</name>
<evidence type="ECO:0000256" key="7">
    <source>
        <dbReference type="SAM" id="MobiDB-lite"/>
    </source>
</evidence>